<evidence type="ECO:0000256" key="4">
    <source>
        <dbReference type="ARBA" id="ARBA00022840"/>
    </source>
</evidence>
<dbReference type="GO" id="GO:0005524">
    <property type="term" value="F:ATP binding"/>
    <property type="evidence" value="ECO:0007669"/>
    <property type="project" value="UniProtKB-UniRule"/>
</dbReference>
<dbReference type="PROSITE" id="PS51192">
    <property type="entry name" value="HELICASE_ATP_BIND_1"/>
    <property type="match status" value="1"/>
</dbReference>
<dbReference type="InterPro" id="IPR014001">
    <property type="entry name" value="Helicase_ATP-bd"/>
</dbReference>
<evidence type="ECO:0000259" key="11">
    <source>
        <dbReference type="PROSITE" id="PS51195"/>
    </source>
</evidence>
<keyword evidence="4 7" id="KW-0067">ATP-binding</keyword>
<evidence type="ECO:0000256" key="2">
    <source>
        <dbReference type="ARBA" id="ARBA00022801"/>
    </source>
</evidence>
<dbReference type="PANTHER" id="PTHR24031">
    <property type="entry name" value="RNA HELICASE"/>
    <property type="match status" value="1"/>
</dbReference>
<organism evidence="12 13">
    <name type="scientific">Aquatica leii</name>
    <dbReference type="NCBI Taxonomy" id="1421715"/>
    <lineage>
        <taxon>Eukaryota</taxon>
        <taxon>Metazoa</taxon>
        <taxon>Ecdysozoa</taxon>
        <taxon>Arthropoda</taxon>
        <taxon>Hexapoda</taxon>
        <taxon>Insecta</taxon>
        <taxon>Pterygota</taxon>
        <taxon>Neoptera</taxon>
        <taxon>Endopterygota</taxon>
        <taxon>Coleoptera</taxon>
        <taxon>Polyphaga</taxon>
        <taxon>Elateriformia</taxon>
        <taxon>Elateroidea</taxon>
        <taxon>Lampyridae</taxon>
        <taxon>Luciolinae</taxon>
        <taxon>Aquatica</taxon>
    </lineage>
</organism>
<dbReference type="CDD" id="cd18787">
    <property type="entry name" value="SF2_C_DEAD"/>
    <property type="match status" value="1"/>
</dbReference>
<dbReference type="Pfam" id="PF13959">
    <property type="entry name" value="CTE_SPB4"/>
    <property type="match status" value="1"/>
</dbReference>
<feature type="domain" description="Helicase ATP-binding" evidence="9">
    <location>
        <begin position="169"/>
        <end position="365"/>
    </location>
</feature>
<dbReference type="EC" id="3.6.4.13" evidence="7"/>
<dbReference type="SUPFAM" id="SSF52540">
    <property type="entry name" value="P-loop containing nucleoside triphosphate hydrolases"/>
    <property type="match status" value="2"/>
</dbReference>
<keyword evidence="1 7" id="KW-0547">Nucleotide-binding</keyword>
<feature type="short sequence motif" description="Q motif" evidence="6">
    <location>
        <begin position="138"/>
        <end position="166"/>
    </location>
</feature>
<reference evidence="13" key="1">
    <citation type="submission" date="2023-01" db="EMBL/GenBank/DDBJ databases">
        <title>Key to firefly adult light organ development and bioluminescence: homeobox transcription factors regulate luciferase expression and transportation to peroxisome.</title>
        <authorList>
            <person name="Fu X."/>
        </authorList>
    </citation>
    <scope>NUCLEOTIDE SEQUENCE [LARGE SCALE GENOMIC DNA]</scope>
</reference>
<dbReference type="Pfam" id="PF00270">
    <property type="entry name" value="DEAD"/>
    <property type="match status" value="1"/>
</dbReference>
<dbReference type="SMART" id="SM01178">
    <property type="entry name" value="DUF4217"/>
    <property type="match status" value="1"/>
</dbReference>
<evidence type="ECO:0000256" key="7">
    <source>
        <dbReference type="RuleBase" id="RU365068"/>
    </source>
</evidence>
<dbReference type="GO" id="GO:0003723">
    <property type="term" value="F:RNA binding"/>
    <property type="evidence" value="ECO:0007669"/>
    <property type="project" value="UniProtKB-UniRule"/>
</dbReference>
<dbReference type="Proteomes" id="UP001353858">
    <property type="component" value="Unassembled WGS sequence"/>
</dbReference>
<keyword evidence="5 7" id="KW-0694">RNA-binding</keyword>
<evidence type="ECO:0000256" key="1">
    <source>
        <dbReference type="ARBA" id="ARBA00022741"/>
    </source>
</evidence>
<feature type="domain" description="Helicase C-terminal" evidence="10">
    <location>
        <begin position="401"/>
        <end position="589"/>
    </location>
</feature>
<feature type="region of interest" description="Disordered" evidence="8">
    <location>
        <begin position="81"/>
        <end position="104"/>
    </location>
</feature>
<evidence type="ECO:0000256" key="8">
    <source>
        <dbReference type="SAM" id="MobiDB-lite"/>
    </source>
</evidence>
<keyword evidence="13" id="KW-1185">Reference proteome</keyword>
<dbReference type="PROSITE" id="PS51194">
    <property type="entry name" value="HELICASE_CTER"/>
    <property type="match status" value="1"/>
</dbReference>
<dbReference type="GO" id="GO:0016787">
    <property type="term" value="F:hydrolase activity"/>
    <property type="evidence" value="ECO:0007669"/>
    <property type="project" value="UniProtKB-KW"/>
</dbReference>
<dbReference type="InterPro" id="IPR014014">
    <property type="entry name" value="RNA_helicase_DEAD_Q_motif"/>
</dbReference>
<evidence type="ECO:0000256" key="3">
    <source>
        <dbReference type="ARBA" id="ARBA00022806"/>
    </source>
</evidence>
<dbReference type="InterPro" id="IPR011545">
    <property type="entry name" value="DEAD/DEAH_box_helicase_dom"/>
</dbReference>
<comment type="domain">
    <text evidence="7">The Q motif is unique to and characteristic of the DEAD box family of RNA helicases and controls ATP binding and hydrolysis.</text>
</comment>
<dbReference type="GO" id="GO:0003724">
    <property type="term" value="F:RNA helicase activity"/>
    <property type="evidence" value="ECO:0007669"/>
    <property type="project" value="UniProtKB-EC"/>
</dbReference>
<keyword evidence="3 7" id="KW-0347">Helicase</keyword>
<comment type="similarity">
    <text evidence="7">Belongs to the DEAD box helicase family.</text>
</comment>
<evidence type="ECO:0000313" key="13">
    <source>
        <dbReference type="Proteomes" id="UP001353858"/>
    </source>
</evidence>
<comment type="caution">
    <text evidence="12">The sequence shown here is derived from an EMBL/GenBank/DDBJ whole genome shotgun (WGS) entry which is preliminary data.</text>
</comment>
<dbReference type="Pfam" id="PF00271">
    <property type="entry name" value="Helicase_C"/>
    <property type="match status" value="1"/>
</dbReference>
<proteinExistence type="inferred from homology"/>
<gene>
    <name evidence="12" type="ORF">RN001_006760</name>
</gene>
<evidence type="ECO:0000256" key="5">
    <source>
        <dbReference type="ARBA" id="ARBA00022884"/>
    </source>
</evidence>
<dbReference type="AlphaFoldDB" id="A0AAN7SBM6"/>
<dbReference type="InterPro" id="IPR025313">
    <property type="entry name" value="SPB4-like_CTE"/>
</dbReference>
<dbReference type="EMBL" id="JARPUR010000002">
    <property type="protein sequence ID" value="KAK4883441.1"/>
    <property type="molecule type" value="Genomic_DNA"/>
</dbReference>
<dbReference type="Gene3D" id="3.40.50.300">
    <property type="entry name" value="P-loop containing nucleotide triphosphate hydrolases"/>
    <property type="match status" value="2"/>
</dbReference>
<evidence type="ECO:0000256" key="6">
    <source>
        <dbReference type="PROSITE-ProRule" id="PRU00552"/>
    </source>
</evidence>
<evidence type="ECO:0000259" key="10">
    <source>
        <dbReference type="PROSITE" id="PS51194"/>
    </source>
</evidence>
<feature type="compositionally biased region" description="Polar residues" evidence="8">
    <location>
        <begin position="95"/>
        <end position="104"/>
    </location>
</feature>
<accession>A0AAN7SBM6</accession>
<feature type="domain" description="DEAD-box RNA helicase Q" evidence="11">
    <location>
        <begin position="138"/>
        <end position="166"/>
    </location>
</feature>
<dbReference type="PROSITE" id="PS51195">
    <property type="entry name" value="Q_MOTIF"/>
    <property type="match status" value="1"/>
</dbReference>
<protein>
    <recommendedName>
        <fullName evidence="7">ATP-dependent RNA helicase</fullName>
        <ecNumber evidence="7">3.6.4.13</ecNumber>
    </recommendedName>
</protein>
<keyword evidence="2 7" id="KW-0378">Hydrolase</keyword>
<evidence type="ECO:0000259" key="9">
    <source>
        <dbReference type="PROSITE" id="PS51192"/>
    </source>
</evidence>
<sequence length="765" mass="87061">MASLNKALRNCIAYQRISNSGTMNFTWGKPSNVKGTVFRKKKPLVNTDTKVETVQNVLKNTNERSFKKYKKKIERPTVHIKRKHKKDKQKLLNPIKNNPSEPPQQTKAVNLFHNSQKQFSISHSSKFESEKLFTDSGKKFSDLDIHKHLISNLEKINFNSLTTVQEKVIPIGLSRKDILVRSQTGSGKTLAYAVPIINDLLTLTPRLQRKDGLQVLVVVPTRELALQTHELVNKINTFQWIIASHLCGGENRKSEKDRLRKGVHILIGTPGRLLDHIFHTSVLKLNKVRCLVLDEADQLLDMGFRKDIIRLVEELNKARINSTENEGAQESNNEENPRQTMLLSASLTKGVSELADFVLKNHVFIDALEEEISEDSPDRLLIPNTIEQSYILTPVKNRLVTLSAIIVAKCKQTSKVFVFMASTQMVEYYYELFSRCLLRMPLNRGQYATRAGLLSGDGDDSDLSDEEEVLSTQFFKLHGSMDQKIRKKVFTEFRAAKSGVLFCTDVAARGIDVPTADCIIQYTGPQTDKDYLHRVGRTGRAGKSGSAIIFLTEAEEAYVARLQQLQVRLRKLNSTDFLNCLSEVMNEPDHERAARNLQQHYEDTVRQDKDLHFSACMAYSTWSRFYNSYPTKMRSIFDFKKVNLGHYANSFALKNTPSEISKTVRGEVVNMETPRLNQKLSNYKDEDVAKRSQGFDAKMSKRITDFFNLRPNKKQKNSDSLEDADHNKHALDKAVTTFPQCSQDIESVERSSETEESTSLNIKAS</sequence>
<comment type="catalytic activity">
    <reaction evidence="7">
        <text>ATP + H2O = ADP + phosphate + H(+)</text>
        <dbReference type="Rhea" id="RHEA:13065"/>
        <dbReference type="ChEBI" id="CHEBI:15377"/>
        <dbReference type="ChEBI" id="CHEBI:15378"/>
        <dbReference type="ChEBI" id="CHEBI:30616"/>
        <dbReference type="ChEBI" id="CHEBI:43474"/>
        <dbReference type="ChEBI" id="CHEBI:456216"/>
        <dbReference type="EC" id="3.6.4.13"/>
    </reaction>
</comment>
<evidence type="ECO:0000313" key="12">
    <source>
        <dbReference type="EMBL" id="KAK4883441.1"/>
    </source>
</evidence>
<feature type="compositionally biased region" description="Basic and acidic residues" evidence="8">
    <location>
        <begin position="716"/>
        <end position="732"/>
    </location>
</feature>
<comment type="function">
    <text evidence="7">RNA helicase.</text>
</comment>
<dbReference type="InterPro" id="IPR027417">
    <property type="entry name" value="P-loop_NTPase"/>
</dbReference>
<feature type="region of interest" description="Disordered" evidence="8">
    <location>
        <begin position="712"/>
        <end position="765"/>
    </location>
</feature>
<name>A0AAN7SBM6_9COLE</name>
<dbReference type="SMART" id="SM00490">
    <property type="entry name" value="HELICc"/>
    <property type="match status" value="1"/>
</dbReference>
<dbReference type="SMART" id="SM00487">
    <property type="entry name" value="DEXDc"/>
    <property type="match status" value="1"/>
</dbReference>
<dbReference type="InterPro" id="IPR001650">
    <property type="entry name" value="Helicase_C-like"/>
</dbReference>